<evidence type="ECO:0000256" key="4">
    <source>
        <dbReference type="ARBA" id="ARBA00022679"/>
    </source>
</evidence>
<evidence type="ECO:0000313" key="12">
    <source>
        <dbReference type="EMBL" id="MBA0881420.1"/>
    </source>
</evidence>
<dbReference type="GO" id="GO:0008374">
    <property type="term" value="F:O-acyltransferase activity"/>
    <property type="evidence" value="ECO:0007669"/>
    <property type="project" value="InterPro"/>
</dbReference>
<feature type="transmembrane region" description="Helical" evidence="10">
    <location>
        <begin position="160"/>
        <end position="182"/>
    </location>
</feature>
<comment type="similarity">
    <text evidence="3">Belongs to the wax synthase family.</text>
</comment>
<keyword evidence="9" id="KW-0012">Acyltransferase</keyword>
<evidence type="ECO:0000256" key="10">
    <source>
        <dbReference type="SAM" id="Phobius"/>
    </source>
</evidence>
<dbReference type="PANTHER" id="PTHR31595">
    <property type="entry name" value="LONG-CHAIN-ALCOHOL O-FATTY-ACYLTRANSFERASE 3-RELATED"/>
    <property type="match status" value="1"/>
</dbReference>
<feature type="transmembrane region" description="Helical" evidence="10">
    <location>
        <begin position="36"/>
        <end position="53"/>
    </location>
</feature>
<dbReference type="GO" id="GO:0016020">
    <property type="term" value="C:membrane"/>
    <property type="evidence" value="ECO:0007669"/>
    <property type="project" value="UniProtKB-SubCell"/>
</dbReference>
<evidence type="ECO:0000256" key="9">
    <source>
        <dbReference type="ARBA" id="ARBA00023315"/>
    </source>
</evidence>
<dbReference type="InterPro" id="IPR044851">
    <property type="entry name" value="Wax_synthase"/>
</dbReference>
<protein>
    <recommendedName>
        <fullName evidence="11">Wax synthase domain-containing protein</fullName>
    </recommendedName>
</protein>
<dbReference type="AlphaFoldDB" id="A0A7J9NDV9"/>
<keyword evidence="5 10" id="KW-0812">Transmembrane</keyword>
<gene>
    <name evidence="12" type="ORF">Goshw_018266</name>
</gene>
<comment type="pathway">
    <text evidence="2">Secondary metabolite biosynthesis.</text>
</comment>
<feature type="transmembrane region" description="Helical" evidence="10">
    <location>
        <begin position="238"/>
        <end position="260"/>
    </location>
</feature>
<sequence length="418" mass="47843">MDGEINNLVKLWLSILASLFYCYFLASKIPKGKFRLISLLPIFILFTALPLYLSYVFPIGLIALLFSWLGNFKLLLFAFDRGPLSTHSSNSLIHFIFIASLPIKIKENEKYPFLKSPDIHQNSSKKHPKLPLNWPTKVLLFAILVSAHDYKQTLHPKIVLLLYSCMVYLLIDIIFGIFNGLVHATSGLELEPPSDEPYLSTSLQDFWGRRWNLMVTYLLRHTVYKPARSFFDNMLGSMWAPLAAVLAAFIVSGLMHELVFYYVTRVSPTWEVTWYFVLHGACVVVEFGVKRVFSGKAQLHWAVSTPLTVGFVVATAMWLFFPPVLRTGAVEKAIEECKVLLDFAKVLWKVNSFWIKLIKGNRIMLVEEASQTFLHIRSPKRDEIHKNFTSLSSSIPRERLGQNSSFNCEFASRSCIFI</sequence>
<evidence type="ECO:0000256" key="3">
    <source>
        <dbReference type="ARBA" id="ARBA00007282"/>
    </source>
</evidence>
<dbReference type="Proteomes" id="UP000593576">
    <property type="component" value="Unassembled WGS sequence"/>
</dbReference>
<feature type="transmembrane region" description="Helical" evidence="10">
    <location>
        <begin position="272"/>
        <end position="289"/>
    </location>
</feature>
<feature type="domain" description="Wax synthase" evidence="11">
    <location>
        <begin position="194"/>
        <end position="277"/>
    </location>
</feature>
<evidence type="ECO:0000256" key="2">
    <source>
        <dbReference type="ARBA" id="ARBA00005179"/>
    </source>
</evidence>
<feature type="transmembrane region" description="Helical" evidence="10">
    <location>
        <begin position="301"/>
        <end position="321"/>
    </location>
</feature>
<keyword evidence="8 10" id="KW-0472">Membrane</keyword>
<feature type="transmembrane region" description="Helical" evidence="10">
    <location>
        <begin position="59"/>
        <end position="79"/>
    </location>
</feature>
<dbReference type="GO" id="GO:0006629">
    <property type="term" value="P:lipid metabolic process"/>
    <property type="evidence" value="ECO:0007669"/>
    <property type="project" value="UniProtKB-KW"/>
</dbReference>
<comment type="caution">
    <text evidence="12">The sequence shown here is derived from an EMBL/GenBank/DDBJ whole genome shotgun (WGS) entry which is preliminary data.</text>
</comment>
<name>A0A7J9NDV9_GOSSC</name>
<evidence type="ECO:0000256" key="6">
    <source>
        <dbReference type="ARBA" id="ARBA00022989"/>
    </source>
</evidence>
<dbReference type="OrthoDB" id="1077582at2759"/>
<reference evidence="12 13" key="1">
    <citation type="journal article" date="2019" name="Genome Biol. Evol.">
        <title>Insights into the evolution of the New World diploid cottons (Gossypium, subgenus Houzingenia) based on genome sequencing.</title>
        <authorList>
            <person name="Grover C.E."/>
            <person name="Arick M.A. 2nd"/>
            <person name="Thrash A."/>
            <person name="Conover J.L."/>
            <person name="Sanders W.S."/>
            <person name="Peterson D.G."/>
            <person name="Frelichowski J.E."/>
            <person name="Scheffler J.A."/>
            <person name="Scheffler B.E."/>
            <person name="Wendel J.F."/>
        </authorList>
    </citation>
    <scope>NUCLEOTIDE SEQUENCE [LARGE SCALE GENOMIC DNA]</scope>
    <source>
        <strain evidence="12">1</strain>
        <tissue evidence="12">Leaf</tissue>
    </source>
</reference>
<evidence type="ECO:0000259" key="11">
    <source>
        <dbReference type="Pfam" id="PF13813"/>
    </source>
</evidence>
<keyword evidence="6 10" id="KW-1133">Transmembrane helix</keyword>
<dbReference type="InterPro" id="IPR032805">
    <property type="entry name" value="Wax_synthase_dom"/>
</dbReference>
<dbReference type="Pfam" id="PF13813">
    <property type="entry name" value="MBOAT_2"/>
    <property type="match status" value="1"/>
</dbReference>
<dbReference type="EMBL" id="JABFAF010279243">
    <property type="protein sequence ID" value="MBA0881420.1"/>
    <property type="molecule type" value="Genomic_DNA"/>
</dbReference>
<keyword evidence="4" id="KW-0808">Transferase</keyword>
<evidence type="ECO:0000256" key="7">
    <source>
        <dbReference type="ARBA" id="ARBA00023098"/>
    </source>
</evidence>
<feature type="transmembrane region" description="Helical" evidence="10">
    <location>
        <begin position="12"/>
        <end position="29"/>
    </location>
</feature>
<evidence type="ECO:0000256" key="8">
    <source>
        <dbReference type="ARBA" id="ARBA00023136"/>
    </source>
</evidence>
<organism evidence="12 13">
    <name type="scientific">Gossypium schwendimanii</name>
    <name type="common">Cotton</name>
    <dbReference type="NCBI Taxonomy" id="34291"/>
    <lineage>
        <taxon>Eukaryota</taxon>
        <taxon>Viridiplantae</taxon>
        <taxon>Streptophyta</taxon>
        <taxon>Embryophyta</taxon>
        <taxon>Tracheophyta</taxon>
        <taxon>Spermatophyta</taxon>
        <taxon>Magnoliopsida</taxon>
        <taxon>eudicotyledons</taxon>
        <taxon>Gunneridae</taxon>
        <taxon>Pentapetalae</taxon>
        <taxon>rosids</taxon>
        <taxon>malvids</taxon>
        <taxon>Malvales</taxon>
        <taxon>Malvaceae</taxon>
        <taxon>Malvoideae</taxon>
        <taxon>Gossypium</taxon>
    </lineage>
</organism>
<keyword evidence="13" id="KW-1185">Reference proteome</keyword>
<accession>A0A7J9NDV9</accession>
<comment type="subcellular location">
    <subcellularLocation>
        <location evidence="1">Membrane</location>
        <topology evidence="1">Multi-pass membrane protein</topology>
    </subcellularLocation>
</comment>
<proteinExistence type="inferred from homology"/>
<evidence type="ECO:0000256" key="1">
    <source>
        <dbReference type="ARBA" id="ARBA00004141"/>
    </source>
</evidence>
<dbReference type="PANTHER" id="PTHR31595:SF57">
    <property type="entry name" value="OS04G0481900 PROTEIN"/>
    <property type="match status" value="1"/>
</dbReference>
<evidence type="ECO:0000256" key="5">
    <source>
        <dbReference type="ARBA" id="ARBA00022692"/>
    </source>
</evidence>
<keyword evidence="7" id="KW-0443">Lipid metabolism</keyword>
<evidence type="ECO:0000313" key="13">
    <source>
        <dbReference type="Proteomes" id="UP000593576"/>
    </source>
</evidence>